<sequence length="251" mass="26900">MGFTFVHSQAGVPPSRVEDLASGDGTAVDRHPLVVAGQALTWQTTFTSGSATAVPVSGASAVVFNHDDGTGQGRWNRRFARGFAHRMAGELTIASVTVGLLDETAGAEADEDAEMLGSAVDGLARLLTDLEDSQAPEESADRIVADALSTHAALMGPLIEQRVTVRQRDEFTVHTVRSVSADLRGPALERLRARVGLPWPARVENGVGVDLGLARWCTTMQVNGHQMWSRLEEGTALVTDLWLRSPPEPRE</sequence>
<evidence type="ECO:0000256" key="1">
    <source>
        <dbReference type="SAM" id="MobiDB-lite"/>
    </source>
</evidence>
<keyword evidence="3" id="KW-1185">Reference proteome</keyword>
<name>A0A4R5BK95_9ACTN</name>
<dbReference type="OrthoDB" id="3464025at2"/>
<accession>A0A4R5BK95</accession>
<gene>
    <name evidence="2" type="ORF">E1293_10900</name>
</gene>
<dbReference type="Proteomes" id="UP000295578">
    <property type="component" value="Unassembled WGS sequence"/>
</dbReference>
<dbReference type="RefSeq" id="WP_132196558.1">
    <property type="nucleotide sequence ID" value="NZ_SMKY01000035.1"/>
</dbReference>
<feature type="region of interest" description="Disordered" evidence="1">
    <location>
        <begin position="1"/>
        <end position="22"/>
    </location>
</feature>
<dbReference type="EMBL" id="SMKY01000035">
    <property type="protein sequence ID" value="TDD85606.1"/>
    <property type="molecule type" value="Genomic_DNA"/>
</dbReference>
<comment type="caution">
    <text evidence="2">The sequence shown here is derived from an EMBL/GenBank/DDBJ whole genome shotgun (WGS) entry which is preliminary data.</text>
</comment>
<organism evidence="2 3">
    <name type="scientific">Actinomadura darangshiensis</name>
    <dbReference type="NCBI Taxonomy" id="705336"/>
    <lineage>
        <taxon>Bacteria</taxon>
        <taxon>Bacillati</taxon>
        <taxon>Actinomycetota</taxon>
        <taxon>Actinomycetes</taxon>
        <taxon>Streptosporangiales</taxon>
        <taxon>Thermomonosporaceae</taxon>
        <taxon>Actinomadura</taxon>
    </lineage>
</organism>
<evidence type="ECO:0000313" key="3">
    <source>
        <dbReference type="Proteomes" id="UP000295578"/>
    </source>
</evidence>
<proteinExistence type="predicted"/>
<reference evidence="2 3" key="1">
    <citation type="submission" date="2019-03" db="EMBL/GenBank/DDBJ databases">
        <title>Draft genome sequences of novel Actinobacteria.</title>
        <authorList>
            <person name="Sahin N."/>
            <person name="Ay H."/>
            <person name="Saygin H."/>
        </authorList>
    </citation>
    <scope>NUCLEOTIDE SEQUENCE [LARGE SCALE GENOMIC DNA]</scope>
    <source>
        <strain evidence="2 3">DSM 45941</strain>
    </source>
</reference>
<dbReference type="AlphaFoldDB" id="A0A4R5BK95"/>
<protein>
    <submittedName>
        <fullName evidence="2">Uncharacterized protein</fullName>
    </submittedName>
</protein>
<evidence type="ECO:0000313" key="2">
    <source>
        <dbReference type="EMBL" id="TDD85606.1"/>
    </source>
</evidence>